<evidence type="ECO:0000313" key="15">
    <source>
        <dbReference type="EMBL" id="CAB5229064.1"/>
    </source>
</evidence>
<dbReference type="Pfam" id="PF00436">
    <property type="entry name" value="SSB"/>
    <property type="match status" value="1"/>
</dbReference>
<evidence type="ECO:0000313" key="11">
    <source>
        <dbReference type="EMBL" id="CAB4200797.1"/>
    </source>
</evidence>
<evidence type="ECO:0000313" key="4">
    <source>
        <dbReference type="EMBL" id="CAB4145125.1"/>
    </source>
</evidence>
<dbReference type="CDD" id="cd04496">
    <property type="entry name" value="SSB_OBF"/>
    <property type="match status" value="1"/>
</dbReference>
<dbReference type="GO" id="GO:0006260">
    <property type="term" value="P:DNA replication"/>
    <property type="evidence" value="ECO:0007669"/>
    <property type="project" value="InterPro"/>
</dbReference>
<evidence type="ECO:0000313" key="5">
    <source>
        <dbReference type="EMBL" id="CAB4156652.1"/>
    </source>
</evidence>
<dbReference type="EMBL" id="LR798341">
    <property type="protein sequence ID" value="CAB5225253.1"/>
    <property type="molecule type" value="Genomic_DNA"/>
</dbReference>
<feature type="region of interest" description="Disordered" evidence="3">
    <location>
        <begin position="119"/>
        <end position="156"/>
    </location>
</feature>
<dbReference type="Gene3D" id="2.40.50.140">
    <property type="entry name" value="Nucleic acid-binding proteins"/>
    <property type="match status" value="1"/>
</dbReference>
<dbReference type="PANTHER" id="PTHR10302">
    <property type="entry name" value="SINGLE-STRANDED DNA-BINDING PROTEIN"/>
    <property type="match status" value="1"/>
</dbReference>
<dbReference type="EMBL" id="LR796762">
    <property type="protein sequence ID" value="CAB4164817.1"/>
    <property type="molecule type" value="Genomic_DNA"/>
</dbReference>
<dbReference type="InterPro" id="IPR000424">
    <property type="entry name" value="Primosome_PriB/ssb"/>
</dbReference>
<feature type="compositionally biased region" description="Low complexity" evidence="3">
    <location>
        <begin position="128"/>
        <end position="144"/>
    </location>
</feature>
<dbReference type="SUPFAM" id="SSF50249">
    <property type="entry name" value="Nucleic acid-binding proteins"/>
    <property type="match status" value="1"/>
</dbReference>
<accession>A0A6J7XG61</accession>
<protein>
    <recommendedName>
        <fullName evidence="2">Single-stranded DNA-binding protein</fullName>
    </recommendedName>
</protein>
<name>A0A6J7XG61_9CAUD</name>
<dbReference type="EMBL" id="LR796961">
    <property type="protein sequence ID" value="CAB4178190.1"/>
    <property type="molecule type" value="Genomic_DNA"/>
</dbReference>
<dbReference type="EMBL" id="LR796878">
    <property type="protein sequence ID" value="CAB4172306.1"/>
    <property type="molecule type" value="Genomic_DNA"/>
</dbReference>
<proteinExistence type="inferred from homology"/>
<evidence type="ECO:0000313" key="12">
    <source>
        <dbReference type="EMBL" id="CAB4212367.1"/>
    </source>
</evidence>
<dbReference type="PROSITE" id="PS50935">
    <property type="entry name" value="SSB"/>
    <property type="match status" value="1"/>
</dbReference>
<dbReference type="EMBL" id="LR797305">
    <property type="protein sequence ID" value="CAB4200797.1"/>
    <property type="molecule type" value="Genomic_DNA"/>
</dbReference>
<evidence type="ECO:0000313" key="7">
    <source>
        <dbReference type="EMBL" id="CAB4164817.1"/>
    </source>
</evidence>
<evidence type="ECO:0000256" key="3">
    <source>
        <dbReference type="SAM" id="MobiDB-lite"/>
    </source>
</evidence>
<evidence type="ECO:0000313" key="10">
    <source>
        <dbReference type="EMBL" id="CAB4191823.1"/>
    </source>
</evidence>
<dbReference type="EMBL" id="LR796698">
    <property type="protein sequence ID" value="CAB4160414.1"/>
    <property type="molecule type" value="Genomic_DNA"/>
</dbReference>
<evidence type="ECO:0000313" key="14">
    <source>
        <dbReference type="EMBL" id="CAB5225253.1"/>
    </source>
</evidence>
<dbReference type="PANTHER" id="PTHR10302:SF27">
    <property type="entry name" value="SINGLE-STRANDED DNA-BINDING PROTEIN"/>
    <property type="match status" value="1"/>
</dbReference>
<dbReference type="GO" id="GO:0009295">
    <property type="term" value="C:nucleoid"/>
    <property type="evidence" value="ECO:0007669"/>
    <property type="project" value="TreeGrafter"/>
</dbReference>
<dbReference type="HAMAP" id="MF_00984">
    <property type="entry name" value="SSB"/>
    <property type="match status" value="1"/>
</dbReference>
<evidence type="ECO:0000256" key="1">
    <source>
        <dbReference type="ARBA" id="ARBA00023125"/>
    </source>
</evidence>
<dbReference type="EMBL" id="LR798395">
    <property type="protein sequence ID" value="CAB5229064.1"/>
    <property type="molecule type" value="Genomic_DNA"/>
</dbReference>
<dbReference type="EMBL" id="LR797177">
    <property type="protein sequence ID" value="CAB4191823.1"/>
    <property type="molecule type" value="Genomic_DNA"/>
</dbReference>
<dbReference type="EMBL" id="LR797452">
    <property type="protein sequence ID" value="CAB4216958.1"/>
    <property type="molecule type" value="Genomic_DNA"/>
</dbReference>
<keyword evidence="1 2" id="KW-0238">DNA-binding</keyword>
<evidence type="ECO:0000256" key="2">
    <source>
        <dbReference type="PIRNR" id="PIRNR002070"/>
    </source>
</evidence>
<reference evidence="15" key="1">
    <citation type="submission" date="2020-05" db="EMBL/GenBank/DDBJ databases">
        <authorList>
            <person name="Chiriac C."/>
            <person name="Salcher M."/>
            <person name="Ghai R."/>
            <person name="Kavagutti S V."/>
        </authorList>
    </citation>
    <scope>NUCLEOTIDE SEQUENCE</scope>
</reference>
<sequence length="156" mass="16971">MSASPVTLVGNLTADPELKFLPTGVGKLTFGIAVNHYWTDQDGEKQEKTSFFNIVAWRNLAEDCANVLTKGVRVVVTGRLEQRSWDDKESGAKRSTVEVLADNIGLSVGNIETFVRKQKAEGQTGSYAPKAKPASAPARTAPKPIAQVQLEEQEAW</sequence>
<evidence type="ECO:0000313" key="8">
    <source>
        <dbReference type="EMBL" id="CAB4172306.1"/>
    </source>
</evidence>
<evidence type="ECO:0000313" key="13">
    <source>
        <dbReference type="EMBL" id="CAB4216958.1"/>
    </source>
</evidence>
<dbReference type="InterPro" id="IPR011344">
    <property type="entry name" value="ssDNA-bd"/>
</dbReference>
<dbReference type="EMBL" id="LR796644">
    <property type="protein sequence ID" value="CAB4156652.1"/>
    <property type="molecule type" value="Genomic_DNA"/>
</dbReference>
<evidence type="ECO:0000313" key="6">
    <source>
        <dbReference type="EMBL" id="CAB4160414.1"/>
    </source>
</evidence>
<organism evidence="15">
    <name type="scientific">uncultured Caudovirales phage</name>
    <dbReference type="NCBI Taxonomy" id="2100421"/>
    <lineage>
        <taxon>Viruses</taxon>
        <taxon>Duplodnaviria</taxon>
        <taxon>Heunggongvirae</taxon>
        <taxon>Uroviricota</taxon>
        <taxon>Caudoviricetes</taxon>
        <taxon>Peduoviridae</taxon>
        <taxon>Maltschvirus</taxon>
        <taxon>Maltschvirus maltsch</taxon>
    </lineage>
</organism>
<dbReference type="EMBL" id="LR796443">
    <property type="protein sequence ID" value="CAB4145125.1"/>
    <property type="molecule type" value="Genomic_DNA"/>
</dbReference>
<dbReference type="PIRSF" id="PIRSF002070">
    <property type="entry name" value="SSB"/>
    <property type="match status" value="1"/>
</dbReference>
<gene>
    <name evidence="9" type="ORF">UFOVP1002_36</name>
    <name evidence="10" type="ORF">UFOVP1217_160</name>
    <name evidence="11" type="ORF">UFOVP1343_144</name>
    <name evidence="12" type="ORF">UFOVP1438_5</name>
    <name evidence="15" type="ORF">UFOVP1541_178</name>
    <name evidence="13" type="ORF">UFOVP1592_1</name>
    <name evidence="4" type="ORF">UFOVP465_50</name>
    <name evidence="5" type="ORF">UFOVP666_96</name>
    <name evidence="6" type="ORF">UFOVP727_173</name>
    <name evidence="14" type="ORF">UFOVP741_176</name>
    <name evidence="7" type="ORF">UFOVP819_124</name>
    <name evidence="8" type="ORF">UFOVP926_149</name>
</gene>
<dbReference type="GO" id="GO:0003697">
    <property type="term" value="F:single-stranded DNA binding"/>
    <property type="evidence" value="ECO:0007669"/>
    <property type="project" value="InterPro"/>
</dbReference>
<dbReference type="NCBIfam" id="TIGR00621">
    <property type="entry name" value="ssb"/>
    <property type="match status" value="1"/>
</dbReference>
<evidence type="ECO:0000313" key="9">
    <source>
        <dbReference type="EMBL" id="CAB4178190.1"/>
    </source>
</evidence>
<dbReference type="InterPro" id="IPR012340">
    <property type="entry name" value="NA-bd_OB-fold"/>
</dbReference>
<dbReference type="EMBL" id="LR797395">
    <property type="protein sequence ID" value="CAB4212367.1"/>
    <property type="molecule type" value="Genomic_DNA"/>
</dbReference>